<dbReference type="PANTHER" id="PTHR43968:SF6">
    <property type="entry name" value="GLUTATHIONE S-TRANSFERASE OMEGA"/>
    <property type="match status" value="1"/>
</dbReference>
<gene>
    <name evidence="2" type="ORF">BBI10_19610</name>
</gene>
<dbReference type="GO" id="GO:0005737">
    <property type="term" value="C:cytoplasm"/>
    <property type="evidence" value="ECO:0007669"/>
    <property type="project" value="TreeGrafter"/>
</dbReference>
<keyword evidence="2" id="KW-0808">Transferase</keyword>
<dbReference type="GO" id="GO:0016740">
    <property type="term" value="F:transferase activity"/>
    <property type="evidence" value="ECO:0007669"/>
    <property type="project" value="UniProtKB-KW"/>
</dbReference>
<evidence type="ECO:0000313" key="2">
    <source>
        <dbReference type="EMBL" id="OCX15928.1"/>
    </source>
</evidence>
<dbReference type="PANTHER" id="PTHR43968">
    <property type="match status" value="1"/>
</dbReference>
<accession>A0A1C2DMD2</accession>
<dbReference type="Gene3D" id="3.40.30.10">
    <property type="entry name" value="Glutaredoxin"/>
    <property type="match status" value="1"/>
</dbReference>
<dbReference type="InterPro" id="IPR036282">
    <property type="entry name" value="Glutathione-S-Trfase_C_sf"/>
</dbReference>
<name>A0A1C2DMD2_9PSED</name>
<dbReference type="PROSITE" id="PS50404">
    <property type="entry name" value="GST_NTER"/>
    <property type="match status" value="1"/>
</dbReference>
<organism evidence="2 3">
    <name type="scientific">Pseudomonas graminis</name>
    <dbReference type="NCBI Taxonomy" id="158627"/>
    <lineage>
        <taxon>Bacteria</taxon>
        <taxon>Pseudomonadati</taxon>
        <taxon>Pseudomonadota</taxon>
        <taxon>Gammaproteobacteria</taxon>
        <taxon>Pseudomonadales</taxon>
        <taxon>Pseudomonadaceae</taxon>
        <taxon>Pseudomonas</taxon>
    </lineage>
</organism>
<feature type="domain" description="GST N-terminal" evidence="1">
    <location>
        <begin position="4"/>
        <end position="87"/>
    </location>
</feature>
<dbReference type="CDD" id="cd03205">
    <property type="entry name" value="GST_C_6"/>
    <property type="match status" value="1"/>
</dbReference>
<comment type="caution">
    <text evidence="2">The sequence shown here is derived from an EMBL/GenBank/DDBJ whole genome shotgun (WGS) entry which is preliminary data.</text>
</comment>
<dbReference type="InterPro" id="IPR050983">
    <property type="entry name" value="GST_Omega/HSP26"/>
</dbReference>
<sequence length="209" mass="23502">MSAPSMTLYYNAASPFARKVLILLHETGQASRVSLKAVALTPVSPDVELCRGNPCGKIPALCLADDNVIHDSRVILEYLDQQHVGNPLIPKEGSARWRRLTLASLADALLDAALLIRYETFLRPEEKHWSEWLDAQQQKIDRTLAYFEAEAVTELSTHFDVASISVACAVGYLDFRQPNLGWRSSYPRLANWYYEVSQRPSMVETQPPV</sequence>
<dbReference type="AlphaFoldDB" id="A0A1C2DMD2"/>
<dbReference type="Gene3D" id="1.20.1050.10">
    <property type="match status" value="1"/>
</dbReference>
<proteinExistence type="predicted"/>
<dbReference type="OrthoDB" id="8634103at2"/>
<protein>
    <submittedName>
        <fullName evidence="2">Glutathione S-transferase</fullName>
    </submittedName>
</protein>
<evidence type="ECO:0000259" key="1">
    <source>
        <dbReference type="PROSITE" id="PS50404"/>
    </source>
</evidence>
<dbReference type="EMBL" id="MDEN01000066">
    <property type="protein sequence ID" value="OCX15928.1"/>
    <property type="molecule type" value="Genomic_DNA"/>
</dbReference>
<reference evidence="2 3" key="1">
    <citation type="submission" date="2016-08" db="EMBL/GenBank/DDBJ databases">
        <title>Whole genome sequence of Pseudomonas graminis strain UASWS1507, a potential biological control agent for agriculture.</title>
        <authorList>
            <person name="Crovadore J."/>
            <person name="Calmin G."/>
            <person name="Chablais R."/>
            <person name="Cochard B."/>
            <person name="Lefort F."/>
        </authorList>
    </citation>
    <scope>NUCLEOTIDE SEQUENCE [LARGE SCALE GENOMIC DNA]</scope>
    <source>
        <strain evidence="2 3">UASWS1507</strain>
    </source>
</reference>
<dbReference type="Pfam" id="PF13417">
    <property type="entry name" value="GST_N_3"/>
    <property type="match status" value="1"/>
</dbReference>
<dbReference type="SUPFAM" id="SSF47616">
    <property type="entry name" value="GST C-terminal domain-like"/>
    <property type="match status" value="1"/>
</dbReference>
<dbReference type="InterPro" id="IPR036249">
    <property type="entry name" value="Thioredoxin-like_sf"/>
</dbReference>
<evidence type="ECO:0000313" key="3">
    <source>
        <dbReference type="Proteomes" id="UP000095143"/>
    </source>
</evidence>
<dbReference type="RefSeq" id="WP_065991280.1">
    <property type="nucleotide sequence ID" value="NZ_MDEN01000066.1"/>
</dbReference>
<dbReference type="InterPro" id="IPR004045">
    <property type="entry name" value="Glutathione_S-Trfase_N"/>
</dbReference>
<dbReference type="SUPFAM" id="SSF52833">
    <property type="entry name" value="Thioredoxin-like"/>
    <property type="match status" value="1"/>
</dbReference>
<dbReference type="Pfam" id="PF13410">
    <property type="entry name" value="GST_C_2"/>
    <property type="match status" value="1"/>
</dbReference>
<dbReference type="Proteomes" id="UP000095143">
    <property type="component" value="Unassembled WGS sequence"/>
</dbReference>